<dbReference type="KEGG" id="salf:SMD44_04196"/>
<dbReference type="AlphaFoldDB" id="A0A1Z1WEG5"/>
<proteinExistence type="predicted"/>
<organism evidence="1 2">
    <name type="scientific">Streptomyces alboflavus</name>
    <dbReference type="NCBI Taxonomy" id="67267"/>
    <lineage>
        <taxon>Bacteria</taxon>
        <taxon>Bacillati</taxon>
        <taxon>Actinomycetota</taxon>
        <taxon>Actinomycetes</taxon>
        <taxon>Kitasatosporales</taxon>
        <taxon>Streptomycetaceae</taxon>
        <taxon>Streptomyces</taxon>
    </lineage>
</organism>
<dbReference type="EMBL" id="CP021748">
    <property type="protein sequence ID" value="ARX84742.1"/>
    <property type="molecule type" value="Genomic_DNA"/>
</dbReference>
<gene>
    <name evidence="1" type="ORF">SMD44_04196</name>
</gene>
<dbReference type="RefSeq" id="WP_087884880.1">
    <property type="nucleotide sequence ID" value="NZ_CP021748.1"/>
</dbReference>
<name>A0A1Z1WEG5_9ACTN</name>
<dbReference type="OrthoDB" id="3212632at2"/>
<sequence>MRHSSRCCPRIQDRTGIKFVHATDREAIGEWDHGDYTHQVYRAAWGPMNDRYWFGKAETAKRRAVVMAKYEPVGILDGGRRFAPGFATAS</sequence>
<keyword evidence="2" id="KW-1185">Reference proteome</keyword>
<evidence type="ECO:0000313" key="2">
    <source>
        <dbReference type="Proteomes" id="UP000195880"/>
    </source>
</evidence>
<evidence type="ECO:0000313" key="1">
    <source>
        <dbReference type="EMBL" id="ARX84742.1"/>
    </source>
</evidence>
<dbReference type="Proteomes" id="UP000195880">
    <property type="component" value="Chromosome"/>
</dbReference>
<protein>
    <submittedName>
        <fullName evidence="1">Uncharacterized protein</fullName>
    </submittedName>
</protein>
<reference evidence="1 2" key="1">
    <citation type="submission" date="2017-05" db="EMBL/GenBank/DDBJ databases">
        <title>Streptomyces alboflavus Genome sequencing and assembly.</title>
        <authorList>
            <person name="Wang Y."/>
            <person name="Du B."/>
            <person name="Ding Y."/>
            <person name="Liu H."/>
            <person name="Hou Q."/>
            <person name="Liu K."/>
            <person name="Wang C."/>
            <person name="Yao L."/>
        </authorList>
    </citation>
    <scope>NUCLEOTIDE SEQUENCE [LARGE SCALE GENOMIC DNA]</scope>
    <source>
        <strain evidence="1 2">MDJK44</strain>
    </source>
</reference>
<accession>A0A1Z1WEG5</accession>